<reference evidence="2 3" key="1">
    <citation type="submission" date="2016-02" db="EMBL/GenBank/DDBJ databases">
        <authorList>
            <person name="Wen L."/>
            <person name="He K."/>
            <person name="Yang H."/>
        </authorList>
    </citation>
    <scope>NUCLEOTIDE SEQUENCE [LARGE SCALE GENOMIC DNA]</scope>
    <source>
        <strain evidence="2">ShG14-8</strain>
    </source>
</reference>
<sequence>MLTFLLLFSVLPARAADTAGIFDQGSTLLSLLAGSGSAFNNNYLILGAGASYFVLDGVGVGLSYENWSGSSPGINRISPSVQYVFDRTSTLQPYVGGFYRHAFVSGQSNINSVGVRAGVYFATGHKSIFGVGLAYESYLDCQTAIYGSCSETYPEISFIFGF</sequence>
<name>A0A139BTM5_9PROT</name>
<protein>
    <recommendedName>
        <fullName evidence="4">Outer membrane protein beta-barrel domain-containing protein</fullName>
    </recommendedName>
</protein>
<dbReference type="Proteomes" id="UP000070578">
    <property type="component" value="Unassembled WGS sequence"/>
</dbReference>
<proteinExistence type="predicted"/>
<comment type="caution">
    <text evidence="2">The sequence shown here is derived from an EMBL/GenBank/DDBJ whole genome shotgun (WGS) entry which is preliminary data.</text>
</comment>
<feature type="signal peptide" evidence="1">
    <location>
        <begin position="1"/>
        <end position="15"/>
    </location>
</feature>
<reference evidence="2 3" key="2">
    <citation type="submission" date="2016-03" db="EMBL/GenBank/DDBJ databases">
        <title>New uncultured bacterium of the family Gallionellaceae from acid mine drainage: description and reconstruction of genome based on metagenomic analysis of microbial community.</title>
        <authorList>
            <person name="Kadnikov V."/>
            <person name="Ivasenko D."/>
            <person name="Beletsky A."/>
            <person name="Mardanov A."/>
            <person name="Danilova E."/>
            <person name="Pimenov N."/>
            <person name="Karnachuk O."/>
            <person name="Ravin N."/>
        </authorList>
    </citation>
    <scope>NUCLEOTIDE SEQUENCE [LARGE SCALE GENOMIC DNA]</scope>
    <source>
        <strain evidence="2">ShG14-8</strain>
    </source>
</reference>
<gene>
    <name evidence="2" type="ORF">AWT59_1566</name>
</gene>
<evidence type="ECO:0000313" key="2">
    <source>
        <dbReference type="EMBL" id="KXS32307.1"/>
    </source>
</evidence>
<feature type="chain" id="PRO_5012204370" description="Outer membrane protein beta-barrel domain-containing protein" evidence="1">
    <location>
        <begin position="16"/>
        <end position="162"/>
    </location>
</feature>
<evidence type="ECO:0008006" key="4">
    <source>
        <dbReference type="Google" id="ProtNLM"/>
    </source>
</evidence>
<evidence type="ECO:0000256" key="1">
    <source>
        <dbReference type="SAM" id="SignalP"/>
    </source>
</evidence>
<keyword evidence="1" id="KW-0732">Signal</keyword>
<accession>A0A139BTM5</accession>
<dbReference type="EMBL" id="LSLI01000034">
    <property type="protein sequence ID" value="KXS32307.1"/>
    <property type="molecule type" value="Genomic_DNA"/>
</dbReference>
<evidence type="ECO:0000313" key="3">
    <source>
        <dbReference type="Proteomes" id="UP000070578"/>
    </source>
</evidence>
<dbReference type="AlphaFoldDB" id="A0A139BTM5"/>
<organism evidence="2 3">
    <name type="scientific">Candidatus Gallionella acididurans</name>
    <dbReference type="NCBI Taxonomy" id="1796491"/>
    <lineage>
        <taxon>Bacteria</taxon>
        <taxon>Pseudomonadati</taxon>
        <taxon>Pseudomonadota</taxon>
        <taxon>Betaproteobacteria</taxon>
        <taxon>Nitrosomonadales</taxon>
        <taxon>Gallionellaceae</taxon>
        <taxon>Gallionella</taxon>
    </lineage>
</organism>